<dbReference type="EMBL" id="AP025226">
    <property type="protein sequence ID" value="BDB97879.1"/>
    <property type="molecule type" value="Genomic_DNA"/>
</dbReference>
<dbReference type="RefSeq" id="WP_229571844.1">
    <property type="nucleotide sequence ID" value="NZ_AP025226.1"/>
</dbReference>
<proteinExistence type="predicted"/>
<dbReference type="Proteomes" id="UP001319921">
    <property type="component" value="Chromosome"/>
</dbReference>
<evidence type="ECO:0000313" key="2">
    <source>
        <dbReference type="Proteomes" id="UP001319921"/>
    </source>
</evidence>
<reference evidence="1 2" key="1">
    <citation type="journal article" date="2022" name="Microbiol. Resour. Announc.">
        <title>Complete Genome Sequence of the Hyperthermophilic and Acidophilic Archaeon Saccharolobus caldissimus Strain HS-3T.</title>
        <authorList>
            <person name="Sakai H.D."/>
            <person name="Kurosawa N."/>
        </authorList>
    </citation>
    <scope>NUCLEOTIDE SEQUENCE [LARGE SCALE GENOMIC DNA]</scope>
    <source>
        <strain evidence="1 2">JCM32116</strain>
    </source>
</reference>
<dbReference type="KEGG" id="scas:SACC_08960"/>
<organism evidence="1 2">
    <name type="scientific">Saccharolobus caldissimus</name>
    <dbReference type="NCBI Taxonomy" id="1702097"/>
    <lineage>
        <taxon>Archaea</taxon>
        <taxon>Thermoproteota</taxon>
        <taxon>Thermoprotei</taxon>
        <taxon>Sulfolobales</taxon>
        <taxon>Sulfolobaceae</taxon>
        <taxon>Saccharolobus</taxon>
    </lineage>
</organism>
<gene>
    <name evidence="1" type="ORF">SACC_08960</name>
</gene>
<dbReference type="GeneID" id="68865640"/>
<protein>
    <submittedName>
        <fullName evidence="1">Uncharacterized protein</fullName>
    </submittedName>
</protein>
<evidence type="ECO:0000313" key="1">
    <source>
        <dbReference type="EMBL" id="BDB97879.1"/>
    </source>
</evidence>
<sequence length="231" mass="27535">MACEGILLLSFYEGLKQNGCPICRLLDNFERKTIDNILHELVLDPSIRQKFIESLGLCKYHAWLLVDIAEERGDRLGAAIIYESVLKEYIDNFEKILNKEEKIECFICEYTDKFQEYYIDLYTDCFKEGKIKEYAQSSSILCHRHLRMIIEKLDKENIKKLIDIQKLKLSKLYSNITKFIEKHDYKNTEPITDEEKKSIETTVEILKGYKSYYNTTLYFQKKPKRYKLFLL</sequence>
<dbReference type="AlphaFoldDB" id="A0AAQ4CPZ8"/>
<dbReference type="Pfam" id="PF19538">
    <property type="entry name" value="DUF6062"/>
    <property type="match status" value="1"/>
</dbReference>
<accession>A0AAQ4CPZ8</accession>
<keyword evidence="2" id="KW-1185">Reference proteome</keyword>
<name>A0AAQ4CPZ8_9CREN</name>
<dbReference type="InterPro" id="IPR045706">
    <property type="entry name" value="DUF6062"/>
</dbReference>